<feature type="region of interest" description="Disordered" evidence="1">
    <location>
        <begin position="1"/>
        <end position="22"/>
    </location>
</feature>
<dbReference type="InterPro" id="IPR021682">
    <property type="entry name" value="DUF2933"/>
</dbReference>
<proteinExistence type="predicted"/>
<keyword evidence="4" id="KW-1185">Reference proteome</keyword>
<dbReference type="EMBL" id="JACJTA010000028">
    <property type="protein sequence ID" value="MBD2605724.1"/>
    <property type="molecule type" value="Genomic_DNA"/>
</dbReference>
<keyword evidence="2" id="KW-0812">Transmembrane</keyword>
<gene>
    <name evidence="3" type="ORF">H6G81_14610</name>
</gene>
<evidence type="ECO:0000313" key="3">
    <source>
        <dbReference type="EMBL" id="MBD2605724.1"/>
    </source>
</evidence>
<evidence type="ECO:0000256" key="1">
    <source>
        <dbReference type="SAM" id="MobiDB-lite"/>
    </source>
</evidence>
<accession>A0ABR8GRR1</accession>
<reference evidence="3 4" key="1">
    <citation type="journal article" date="2020" name="ISME J.">
        <title>Comparative genomics reveals insights into cyanobacterial evolution and habitat adaptation.</title>
        <authorList>
            <person name="Chen M.Y."/>
            <person name="Teng W.K."/>
            <person name="Zhao L."/>
            <person name="Hu C.X."/>
            <person name="Zhou Y.K."/>
            <person name="Han B.P."/>
            <person name="Song L.R."/>
            <person name="Shu W.S."/>
        </authorList>
    </citation>
    <scope>NUCLEOTIDE SEQUENCE [LARGE SCALE GENOMIC DNA]</scope>
    <source>
        <strain evidence="3 4">FACHB-248</strain>
    </source>
</reference>
<name>A0ABR8GRR1_9CYAN</name>
<comment type="caution">
    <text evidence="3">The sequence shown here is derived from an EMBL/GenBank/DDBJ whole genome shotgun (WGS) entry which is preliminary data.</text>
</comment>
<evidence type="ECO:0000313" key="4">
    <source>
        <dbReference type="Proteomes" id="UP000660380"/>
    </source>
</evidence>
<feature type="transmembrane region" description="Helical" evidence="2">
    <location>
        <begin position="53"/>
        <end position="72"/>
    </location>
</feature>
<protein>
    <submittedName>
        <fullName evidence="3">DUF2933 domain-containing protein</fullName>
    </submittedName>
</protein>
<dbReference type="Pfam" id="PF11666">
    <property type="entry name" value="DUF2933"/>
    <property type="match status" value="1"/>
</dbReference>
<keyword evidence="2" id="KW-1133">Transmembrane helix</keyword>
<dbReference type="RefSeq" id="WP_084763094.1">
    <property type="nucleotide sequence ID" value="NZ_JACJTA010000028.1"/>
</dbReference>
<evidence type="ECO:0000256" key="2">
    <source>
        <dbReference type="SAM" id="Phobius"/>
    </source>
</evidence>
<keyword evidence="2" id="KW-0472">Membrane</keyword>
<sequence length="91" mass="10140">MHQHDSSNQPQPVGKASQQDNHQQTRLSLPIKFVLYVSIGIIAYFLITEHWAHLAGFLPYSLLFVCIFMHLFMHGGHGGHGGDQGGNSQSR</sequence>
<organism evidence="3 4">
    <name type="scientific">Scytonema hofmannii FACHB-248</name>
    <dbReference type="NCBI Taxonomy" id="1842502"/>
    <lineage>
        <taxon>Bacteria</taxon>
        <taxon>Bacillati</taxon>
        <taxon>Cyanobacteriota</taxon>
        <taxon>Cyanophyceae</taxon>
        <taxon>Nostocales</taxon>
        <taxon>Scytonemataceae</taxon>
        <taxon>Scytonema</taxon>
    </lineage>
</organism>
<dbReference type="Proteomes" id="UP000660380">
    <property type="component" value="Unassembled WGS sequence"/>
</dbReference>
<feature type="transmembrane region" description="Helical" evidence="2">
    <location>
        <begin position="29"/>
        <end position="47"/>
    </location>
</feature>